<dbReference type="PIRSF" id="PIRSF000456">
    <property type="entry name" value="UDP-GlcNAc_acltr"/>
    <property type="match status" value="1"/>
</dbReference>
<gene>
    <name evidence="7" type="ordered locus">AciPR4_3683</name>
</gene>
<dbReference type="PANTHER" id="PTHR43480">
    <property type="entry name" value="ACYL-[ACYL-CARRIER-PROTEIN]--UDP-N-ACETYLGLUCOSAMINE O-ACYLTRANSFERASE"/>
    <property type="match status" value="1"/>
</dbReference>
<dbReference type="NCBIfam" id="NF003657">
    <property type="entry name" value="PRK05289.1"/>
    <property type="match status" value="1"/>
</dbReference>
<dbReference type="PANTHER" id="PTHR43480:SF1">
    <property type="entry name" value="ACYL-[ACYL-CARRIER-PROTEIN]--UDP-N-ACETYLGLUCOSAMINE O-ACYLTRANSFERASE, MITOCHONDRIAL-RELATED"/>
    <property type="match status" value="1"/>
</dbReference>
<keyword evidence="1" id="KW-0444">Lipid biosynthesis</keyword>
<dbReference type="OrthoDB" id="9782926at2"/>
<dbReference type="Gene3D" id="1.20.1180.10">
    <property type="entry name" value="Udp N-acetylglucosamine O-acyltransferase, C-terminal domain"/>
    <property type="match status" value="1"/>
</dbReference>
<keyword evidence="3 7" id="KW-0808">Transferase</keyword>
<evidence type="ECO:0000313" key="8">
    <source>
        <dbReference type="Proteomes" id="UP000006844"/>
    </source>
</evidence>
<dbReference type="Gene3D" id="2.160.10.10">
    <property type="entry name" value="Hexapeptide repeat proteins"/>
    <property type="match status" value="1"/>
</dbReference>
<evidence type="ECO:0000256" key="4">
    <source>
        <dbReference type="ARBA" id="ARBA00023098"/>
    </source>
</evidence>
<organism evidence="7 8">
    <name type="scientific">Terriglobus saanensis (strain ATCC BAA-1853 / DSM 23119 / SP1PR4)</name>
    <dbReference type="NCBI Taxonomy" id="401053"/>
    <lineage>
        <taxon>Bacteria</taxon>
        <taxon>Pseudomonadati</taxon>
        <taxon>Acidobacteriota</taxon>
        <taxon>Terriglobia</taxon>
        <taxon>Terriglobales</taxon>
        <taxon>Acidobacteriaceae</taxon>
        <taxon>Terriglobus</taxon>
    </lineage>
</organism>
<dbReference type="InterPro" id="IPR011004">
    <property type="entry name" value="Trimer_LpxA-like_sf"/>
</dbReference>
<evidence type="ECO:0000256" key="1">
    <source>
        <dbReference type="ARBA" id="ARBA00022516"/>
    </source>
</evidence>
<name>E8V0F2_TERSS</name>
<keyword evidence="8" id="KW-1185">Reference proteome</keyword>
<feature type="domain" description="UDP N-acetylglucosamine O-acyltransferase C-terminal" evidence="6">
    <location>
        <begin position="175"/>
        <end position="260"/>
    </location>
</feature>
<evidence type="ECO:0000256" key="2">
    <source>
        <dbReference type="ARBA" id="ARBA00022556"/>
    </source>
</evidence>
<protein>
    <submittedName>
        <fullName evidence="7">Acyl-(Acyl-carrier-protein)--UDP-N-acetylglucosamine O-acyltransferase</fullName>
        <ecNumber evidence="7">2.3.1.129</ecNumber>
    </submittedName>
</protein>
<dbReference type="InterPro" id="IPR037157">
    <property type="entry name" value="Acetyltransf_C_sf"/>
</dbReference>
<dbReference type="EMBL" id="CP002467">
    <property type="protein sequence ID" value="ADV84435.1"/>
    <property type="molecule type" value="Genomic_DNA"/>
</dbReference>
<keyword evidence="2" id="KW-0441">Lipid A biosynthesis</keyword>
<dbReference type="InterPro" id="IPR029098">
    <property type="entry name" value="Acetyltransf_C"/>
</dbReference>
<reference evidence="7 8" key="1">
    <citation type="journal article" date="2012" name="Stand. Genomic Sci.">
        <title>Complete genome sequence of Terriglobus saanensis type strain SP1PR4(T), an Acidobacteria from tundra soil.</title>
        <authorList>
            <person name="Rawat S.R."/>
            <person name="Mannisto M.K."/>
            <person name="Starovoytov V."/>
            <person name="Goodwin L."/>
            <person name="Nolan M."/>
            <person name="Hauser L."/>
            <person name="Land M."/>
            <person name="Davenport K.W."/>
            <person name="Woyke T."/>
            <person name="Haggblom M.M."/>
        </authorList>
    </citation>
    <scope>NUCLEOTIDE SEQUENCE</scope>
    <source>
        <strain evidence="8">ATCC BAA-1853 / DSM 23119 / SP1PR4</strain>
    </source>
</reference>
<dbReference type="KEGG" id="tsa:AciPR4_3683"/>
<dbReference type="GO" id="GO:0009245">
    <property type="term" value="P:lipid A biosynthetic process"/>
    <property type="evidence" value="ECO:0007669"/>
    <property type="project" value="UniProtKB-KW"/>
</dbReference>
<dbReference type="eggNOG" id="COG1043">
    <property type="taxonomic scope" value="Bacteria"/>
</dbReference>
<dbReference type="EC" id="2.3.1.129" evidence="7"/>
<evidence type="ECO:0000256" key="5">
    <source>
        <dbReference type="ARBA" id="ARBA00023315"/>
    </source>
</evidence>
<dbReference type="Pfam" id="PF00132">
    <property type="entry name" value="Hexapep"/>
    <property type="match status" value="1"/>
</dbReference>
<dbReference type="Proteomes" id="UP000006844">
    <property type="component" value="Chromosome"/>
</dbReference>
<dbReference type="AlphaFoldDB" id="E8V0F2"/>
<dbReference type="InterPro" id="IPR001451">
    <property type="entry name" value="Hexapep"/>
</dbReference>
<evidence type="ECO:0000313" key="7">
    <source>
        <dbReference type="EMBL" id="ADV84435.1"/>
    </source>
</evidence>
<dbReference type="HOGENOM" id="CLU_061249_0_0_0"/>
<evidence type="ECO:0000256" key="3">
    <source>
        <dbReference type="ARBA" id="ARBA00022679"/>
    </source>
</evidence>
<dbReference type="RefSeq" id="WP_013570165.1">
    <property type="nucleotide sequence ID" value="NC_014963.1"/>
</dbReference>
<dbReference type="GO" id="GO:0016020">
    <property type="term" value="C:membrane"/>
    <property type="evidence" value="ECO:0007669"/>
    <property type="project" value="GOC"/>
</dbReference>
<dbReference type="InterPro" id="IPR010137">
    <property type="entry name" value="Lipid_A_LpxA"/>
</dbReference>
<proteinExistence type="predicted"/>
<sequence length="261" mass="27825">MAIHPTAIVAEGAIIPESCTVGPFCTIGAHVVLGERCELVSHVVLDGHTTFGEDNRIFSFACLGIAPQDLKYKNEPTKLTVGNGNTIREYVTISRGTNGGGGETKIGDGCLIMAYVHIGHDSSIGNGCILANAATLAGHVTVEDYASVGALNPVHQFCTIGKYAYIGGGTTITQDVMPYSLTSVRRENRAFGLNKVGLERKGFTPDEIKQLRLAYKMLQASKMNTTQALEAIQAKVASGEFGERVAYLAEFIAKSERGVIK</sequence>
<keyword evidence="5 7" id="KW-0012">Acyltransferase</keyword>
<keyword evidence="4" id="KW-0443">Lipid metabolism</keyword>
<accession>E8V0F2</accession>
<dbReference type="CDD" id="cd03351">
    <property type="entry name" value="LbH_UDP-GlcNAc_AT"/>
    <property type="match status" value="1"/>
</dbReference>
<dbReference type="SUPFAM" id="SSF51161">
    <property type="entry name" value="Trimeric LpxA-like enzymes"/>
    <property type="match status" value="1"/>
</dbReference>
<dbReference type="Pfam" id="PF13720">
    <property type="entry name" value="Acetyltransf_11"/>
    <property type="match status" value="1"/>
</dbReference>
<evidence type="ECO:0000259" key="6">
    <source>
        <dbReference type="Pfam" id="PF13720"/>
    </source>
</evidence>
<dbReference type="NCBIfam" id="TIGR01852">
    <property type="entry name" value="lipid_A_lpxA"/>
    <property type="match status" value="1"/>
</dbReference>
<dbReference type="GO" id="GO:0008780">
    <property type="term" value="F:acyl-[acyl-carrier-protein]-UDP-N-acetylglucosamine O-acyltransferase activity"/>
    <property type="evidence" value="ECO:0007669"/>
    <property type="project" value="UniProtKB-EC"/>
</dbReference>
<dbReference type="STRING" id="401053.AciPR4_3683"/>